<dbReference type="PANTHER" id="PTHR43775">
    <property type="entry name" value="FATTY ACID SYNTHASE"/>
    <property type="match status" value="1"/>
</dbReference>
<dbReference type="Gene3D" id="3.40.366.10">
    <property type="entry name" value="Malonyl-Coenzyme A Acyl Carrier Protein, domain 2"/>
    <property type="match status" value="1"/>
</dbReference>
<proteinExistence type="predicted"/>
<evidence type="ECO:0000313" key="15">
    <source>
        <dbReference type="Proteomes" id="UP001604282"/>
    </source>
</evidence>
<dbReference type="Pfam" id="PF21089">
    <property type="entry name" value="PKS_DH_N"/>
    <property type="match status" value="1"/>
</dbReference>
<evidence type="ECO:0000259" key="11">
    <source>
        <dbReference type="PROSITE" id="PS50075"/>
    </source>
</evidence>
<dbReference type="NCBIfam" id="TIGR01746">
    <property type="entry name" value="Thioester-redct"/>
    <property type="match status" value="1"/>
</dbReference>
<dbReference type="InterPro" id="IPR016035">
    <property type="entry name" value="Acyl_Trfase/lysoPLipase"/>
</dbReference>
<feature type="region of interest" description="C-terminal hotdog fold" evidence="9">
    <location>
        <begin position="1057"/>
        <end position="1189"/>
    </location>
</feature>
<feature type="domain" description="Carrier" evidence="11">
    <location>
        <begin position="1679"/>
        <end position="1757"/>
    </location>
</feature>
<dbReference type="Gene3D" id="3.10.129.110">
    <property type="entry name" value="Polyketide synthase dehydratase"/>
    <property type="match status" value="1"/>
</dbReference>
<evidence type="ECO:0000259" key="12">
    <source>
        <dbReference type="PROSITE" id="PS52004"/>
    </source>
</evidence>
<dbReference type="Proteomes" id="UP001604282">
    <property type="component" value="Unassembled WGS sequence"/>
</dbReference>
<dbReference type="InterPro" id="IPR020807">
    <property type="entry name" value="PKS_DH"/>
</dbReference>
<comment type="cofactor">
    <cofactor evidence="1">
        <name>pantetheine 4'-phosphate</name>
        <dbReference type="ChEBI" id="CHEBI:47942"/>
    </cofactor>
</comment>
<evidence type="ECO:0000256" key="5">
    <source>
        <dbReference type="ARBA" id="ARBA00022679"/>
    </source>
</evidence>
<dbReference type="SUPFAM" id="SSF53901">
    <property type="entry name" value="Thiolase-like"/>
    <property type="match status" value="1"/>
</dbReference>
<dbReference type="Pfam" id="PF07993">
    <property type="entry name" value="NAD_binding_4"/>
    <property type="match status" value="1"/>
</dbReference>
<dbReference type="Pfam" id="PF00109">
    <property type="entry name" value="ketoacyl-synt"/>
    <property type="match status" value="1"/>
</dbReference>
<dbReference type="EMBL" id="JBICZW010000042">
    <property type="protein sequence ID" value="MFG3194190.1"/>
    <property type="molecule type" value="Genomic_DNA"/>
</dbReference>
<gene>
    <name evidence="14" type="ORF">ACGFYS_35335</name>
</gene>
<dbReference type="CDD" id="cd08956">
    <property type="entry name" value="KR_3_FAS_SDR_x"/>
    <property type="match status" value="1"/>
</dbReference>
<dbReference type="InterPro" id="IPR049552">
    <property type="entry name" value="PKS_DH_N"/>
</dbReference>
<dbReference type="InterPro" id="IPR013968">
    <property type="entry name" value="PKS_KR"/>
</dbReference>
<dbReference type="CDD" id="cd00833">
    <property type="entry name" value="PKS"/>
    <property type="match status" value="1"/>
</dbReference>
<dbReference type="InterPro" id="IPR032821">
    <property type="entry name" value="PKS_assoc"/>
</dbReference>
<feature type="region of interest" description="Disordered" evidence="10">
    <location>
        <begin position="1329"/>
        <end position="1353"/>
    </location>
</feature>
<dbReference type="InterPro" id="IPR006162">
    <property type="entry name" value="Ppantetheine_attach_site"/>
</dbReference>
<dbReference type="RefSeq" id="WP_392884897.1">
    <property type="nucleotide sequence ID" value="NZ_JBICZW010000042.1"/>
</dbReference>
<dbReference type="SMART" id="SM00827">
    <property type="entry name" value="PKS_AT"/>
    <property type="match status" value="1"/>
</dbReference>
<dbReference type="InterPro" id="IPR013120">
    <property type="entry name" value="FAR_NAD-bd"/>
</dbReference>
<feature type="compositionally biased region" description="Low complexity" evidence="10">
    <location>
        <begin position="1338"/>
        <end position="1353"/>
    </location>
</feature>
<dbReference type="InterPro" id="IPR049900">
    <property type="entry name" value="PKS_mFAS_DH"/>
</dbReference>
<evidence type="ECO:0000256" key="1">
    <source>
        <dbReference type="ARBA" id="ARBA00001957"/>
    </source>
</evidence>
<accession>A0ABW7C3A9</accession>
<dbReference type="SMART" id="SM00822">
    <property type="entry name" value="PKS_KR"/>
    <property type="match status" value="1"/>
</dbReference>
<evidence type="ECO:0000259" key="13">
    <source>
        <dbReference type="PROSITE" id="PS52019"/>
    </source>
</evidence>
<reference evidence="14 15" key="1">
    <citation type="submission" date="2024-10" db="EMBL/GenBank/DDBJ databases">
        <title>The Natural Products Discovery Center: Release of the First 8490 Sequenced Strains for Exploring Actinobacteria Biosynthetic Diversity.</title>
        <authorList>
            <person name="Kalkreuter E."/>
            <person name="Kautsar S.A."/>
            <person name="Yang D."/>
            <person name="Bader C.D."/>
            <person name="Teijaro C.N."/>
            <person name="Fluegel L."/>
            <person name="Davis C.M."/>
            <person name="Simpson J.R."/>
            <person name="Lauterbach L."/>
            <person name="Steele A.D."/>
            <person name="Gui C."/>
            <person name="Meng S."/>
            <person name="Li G."/>
            <person name="Viehrig K."/>
            <person name="Ye F."/>
            <person name="Su P."/>
            <person name="Kiefer A.F."/>
            <person name="Nichols A."/>
            <person name="Cepeda A.J."/>
            <person name="Yan W."/>
            <person name="Fan B."/>
            <person name="Jiang Y."/>
            <person name="Adhikari A."/>
            <person name="Zheng C.-J."/>
            <person name="Schuster L."/>
            <person name="Cowan T.M."/>
            <person name="Smanski M.J."/>
            <person name="Chevrette M.G."/>
            <person name="De Carvalho L.P.S."/>
            <person name="Shen B."/>
        </authorList>
    </citation>
    <scope>NUCLEOTIDE SEQUENCE [LARGE SCALE GENOMIC DNA]</scope>
    <source>
        <strain evidence="14 15">NPDC048229</strain>
    </source>
</reference>
<dbReference type="InterPro" id="IPR036291">
    <property type="entry name" value="NAD(P)-bd_dom_sf"/>
</dbReference>
<dbReference type="InterPro" id="IPR014030">
    <property type="entry name" value="Ketoacyl_synth_N"/>
</dbReference>
<dbReference type="InterPro" id="IPR049551">
    <property type="entry name" value="PKS_DH_C"/>
</dbReference>
<feature type="domain" description="PKS/mFAS DH" evidence="13">
    <location>
        <begin position="920"/>
        <end position="1189"/>
    </location>
</feature>
<dbReference type="Pfam" id="PF02801">
    <property type="entry name" value="Ketoacyl-synt_C"/>
    <property type="match status" value="1"/>
</dbReference>
<dbReference type="Pfam" id="PF16197">
    <property type="entry name" value="KAsynt_C_assoc"/>
    <property type="match status" value="1"/>
</dbReference>
<evidence type="ECO:0000256" key="6">
    <source>
        <dbReference type="ARBA" id="ARBA00023194"/>
    </source>
</evidence>
<organism evidence="14 15">
    <name type="scientific">Streptomyces omiyaensis</name>
    <dbReference type="NCBI Taxonomy" id="68247"/>
    <lineage>
        <taxon>Bacteria</taxon>
        <taxon>Bacillati</taxon>
        <taxon>Actinomycetota</taxon>
        <taxon>Actinomycetes</taxon>
        <taxon>Kitasatosporales</taxon>
        <taxon>Streptomycetaceae</taxon>
        <taxon>Streptomyces</taxon>
    </lineage>
</organism>
<keyword evidence="4" id="KW-0597">Phosphoprotein</keyword>
<dbReference type="InterPro" id="IPR014031">
    <property type="entry name" value="Ketoacyl_synth_C"/>
</dbReference>
<dbReference type="SUPFAM" id="SSF55048">
    <property type="entry name" value="Probable ACP-binding domain of malonyl-CoA ACP transacylase"/>
    <property type="match status" value="1"/>
</dbReference>
<keyword evidence="7" id="KW-0511">Multifunctional enzyme</keyword>
<dbReference type="InterPro" id="IPR014043">
    <property type="entry name" value="Acyl_transferase_dom"/>
</dbReference>
<dbReference type="InterPro" id="IPR057326">
    <property type="entry name" value="KR_dom"/>
</dbReference>
<dbReference type="InterPro" id="IPR015083">
    <property type="entry name" value="NorB/c/GfsB-D-like_docking"/>
</dbReference>
<feature type="active site" description="Proton acceptor; for dehydratase activity" evidence="9">
    <location>
        <position position="952"/>
    </location>
</feature>
<dbReference type="SMART" id="SM00825">
    <property type="entry name" value="PKS_KS"/>
    <property type="match status" value="1"/>
</dbReference>
<dbReference type="SUPFAM" id="SSF47336">
    <property type="entry name" value="ACP-like"/>
    <property type="match status" value="1"/>
</dbReference>
<keyword evidence="3" id="KW-0596">Phosphopantetheine</keyword>
<keyword evidence="6" id="KW-0045">Antibiotic biosynthesis</keyword>
<dbReference type="InterPro" id="IPR016036">
    <property type="entry name" value="Malonyl_transacylase_ACP-bd"/>
</dbReference>
<dbReference type="Gene3D" id="1.10.1200.10">
    <property type="entry name" value="ACP-like"/>
    <property type="match status" value="1"/>
</dbReference>
<dbReference type="InterPro" id="IPR016039">
    <property type="entry name" value="Thiolase-like"/>
</dbReference>
<dbReference type="Pfam" id="PF00550">
    <property type="entry name" value="PP-binding"/>
    <property type="match status" value="1"/>
</dbReference>
<dbReference type="SMART" id="SM01294">
    <property type="entry name" value="PKS_PP_betabranch"/>
    <property type="match status" value="1"/>
</dbReference>
<dbReference type="InterPro" id="IPR001227">
    <property type="entry name" value="Ac_transferase_dom_sf"/>
</dbReference>
<dbReference type="InterPro" id="IPR042104">
    <property type="entry name" value="PKS_dehydratase_sf"/>
</dbReference>
<evidence type="ECO:0000256" key="4">
    <source>
        <dbReference type="ARBA" id="ARBA00022553"/>
    </source>
</evidence>
<dbReference type="InterPro" id="IPR055123">
    <property type="entry name" value="SpnB-like_Rossmann"/>
</dbReference>
<dbReference type="InterPro" id="IPR020806">
    <property type="entry name" value="PKS_PP-bd"/>
</dbReference>
<dbReference type="InterPro" id="IPR010080">
    <property type="entry name" value="Thioester_reductase-like_dom"/>
</dbReference>
<feature type="domain" description="Ketosynthase family 3 (KS3)" evidence="12">
    <location>
        <begin position="36"/>
        <end position="460"/>
    </location>
</feature>
<dbReference type="InterPro" id="IPR020841">
    <property type="entry name" value="PKS_Beta-ketoAc_synthase_dom"/>
</dbReference>
<protein>
    <submittedName>
        <fullName evidence="14">Type I polyketide synthase</fullName>
    </submittedName>
</protein>
<evidence type="ECO:0000256" key="2">
    <source>
        <dbReference type="ARBA" id="ARBA00004792"/>
    </source>
</evidence>
<keyword evidence="8" id="KW-0012">Acyltransferase</keyword>
<feature type="region of interest" description="N-terminal hotdog fold" evidence="9">
    <location>
        <begin position="920"/>
        <end position="1044"/>
    </location>
</feature>
<dbReference type="Gene3D" id="3.30.70.3290">
    <property type="match status" value="1"/>
</dbReference>
<evidence type="ECO:0000313" key="14">
    <source>
        <dbReference type="EMBL" id="MFG3194190.1"/>
    </source>
</evidence>
<dbReference type="SUPFAM" id="SSF51735">
    <property type="entry name" value="NAD(P)-binding Rossmann-fold domains"/>
    <property type="match status" value="3"/>
</dbReference>
<keyword evidence="15" id="KW-1185">Reference proteome</keyword>
<dbReference type="InterPro" id="IPR036736">
    <property type="entry name" value="ACP-like_sf"/>
</dbReference>
<comment type="caution">
    <text evidence="14">The sequence shown here is derived from an EMBL/GenBank/DDBJ whole genome shotgun (WGS) entry which is preliminary data.</text>
</comment>
<dbReference type="Pfam" id="PF00698">
    <property type="entry name" value="Acyl_transf_1"/>
    <property type="match status" value="1"/>
</dbReference>
<feature type="compositionally biased region" description="Low complexity" evidence="10">
    <location>
        <begin position="1072"/>
        <end position="1083"/>
    </location>
</feature>
<feature type="region of interest" description="Disordered" evidence="10">
    <location>
        <begin position="1019"/>
        <end position="1084"/>
    </location>
</feature>
<name>A0ABW7C3A9_9ACTN</name>
<dbReference type="PANTHER" id="PTHR43775:SF51">
    <property type="entry name" value="INACTIVE PHENOLPHTHIOCEROL SYNTHESIS POLYKETIDE SYNTHASE TYPE I PKS1-RELATED"/>
    <property type="match status" value="1"/>
</dbReference>
<dbReference type="PROSITE" id="PS00606">
    <property type="entry name" value="KS3_1"/>
    <property type="match status" value="1"/>
</dbReference>
<dbReference type="Pfam" id="PF14765">
    <property type="entry name" value="PS-DH"/>
    <property type="match status" value="1"/>
</dbReference>
<dbReference type="PROSITE" id="PS52019">
    <property type="entry name" value="PKS_MFAS_DH"/>
    <property type="match status" value="1"/>
</dbReference>
<evidence type="ECO:0000256" key="3">
    <source>
        <dbReference type="ARBA" id="ARBA00022450"/>
    </source>
</evidence>
<sequence length="2166" mass="225831">MSNPSNEEKLVEYLKRVTVDLQKANRRIADLEAADTEPIAVVGMACRFPGGVASPEDLWRLVDDGTDAITGFPTDRGWDLERLYDPDPARPGTAYTRQAGFLHDAALFDAGFFGISPREALAMDPQQRLLLETSWEALEQAGIDPDTLRGSRTGVFAGIIEQSYLGLEGPEEFEGYLLTSKLSSVASGRISYSLGLEGPAVSVDTACSSSLVALHLAVQSLRSGESDLAFAGGVTVTATPGGFVDFSRQSGLAPDGRIKSFSADADGTSWSEGAGMLLVEKLSDARRNGHRVLAVIRGSAVNQDGASNGLTAPNGPSQERVIRQALADAGLTPADVDAVEAHGTGTRLGDPIEAQALLATYGQNRPEDRPLYLGSLKSNIGHTVAAAGVGGVIKMIQAMDHGVLPRTLHVDRPTPMADWDSGAVELLTEPRPWPPTARARRAAVSAFGVSGTNAHVILEQPPAQEPADTGQTTPLPVVPWPVSGRTPDALRAQARRLYDHVASDTGLSPLDIGFSLATGRASLDHRAVVTGRDRAELLAGLEALAEGGTAPGLVRGERTGGRLGFLFTGQGAQRPGMAGELYTSFPVFAAAFDEVCALLEAGGLNGSLRGVIASGEGLDETGWTQPALFAVEVALFRLVESWGVRPDFVAGHSIGELAAAHVAGVFSLEDAVRLVVARASLMQALPRGGAMVAVQAGEDEVVPLLEGAVSIAAVNGPRSVVVSGEESAVLAVAARLEERGRKTRRLSVSHAFHSPLMDPMLDAFRTVASRLTYAAPRIPVVSTLTGKVASGDDLRTPAYWADQVRGTVRFADAVATLAAQGVTATLELGPDGILSALAAEHVPTTVALLRRERPEDLTALTALGGLHHHGVPVDWSAFFAGTGARRVPLPTYAFQHERYWVEPAPATAGAAGLGLRPTGHPLLGAAVALAGADRTVFTGTFSPRSHPWLAGHTVAGSVVLPPAALVELALRAGDECGASVLDELVLDDPAVLAAAGGTHQLQVSVAAPDATGRRAFTVHGRPAAPDAPWTPHAHGTLSTTLAPAPLPEQAAWPPADAEELPLDAPHPDEAAPGHGPASGGPTAVWRRDGELFAEVALPEGAADTEGFTLHPALLDAALRPLTAAVREGAPLAGTWRGVRLHATGATALRVRVTPRADGSARVELADTAGRPVAVVDGLTVGAVDGDALATAAGRLDDALFRVVWTPLGVTAPREAGERPPTLGAGGDFARPADVAAALARGRAVPLVVLRAAPEPAGSLPGSVHATAENTLLLVQEWLADERLEATRLAVVTTGAVAVADDEDVTALPAAALWGLLRSAQSEHPDRLTLIDTDPDTGPAASASAEPSTAPAAPAESDLLTVLAASGEPQAALRAGRAHAPRLVRAAPRPGPRTPVWNPDGTVLITGGTGSLGALFARHLVTVHGVRHLLLVSRSGPDAPGARELAAALTGLGARVTVAACDTADHAALAALLDTLPADLPLTGVVHAAGVLDDGLLATLTPERLHAVLRPKADAAWNLHQLTRDRTEVTAFVLFSSIAAVVGGPGQANYAAANQFLDALARHRHAHGLPATSVAWGLWEQSGGMSGHLSETDLGRIARGGFRPVPQEKGPALLDRALALGLPDVVATPLDIAALREQPGRVPVVLTALAPVPARPAAAGRDAVADGSLAGLVEGLDGAERERAVLGAVLARIAAVLGHADTGGITADQPLTKLGFDSLTSVELRNRLGALVGAKLPATLVFDHPTPAALAAFVSARLDGGSGAGAAPAAPAVDFAAEVRLADDVRPATAYDPAPGEPRRILLTGATGFLGAFLLRDLMRTTTATIHCLVRGTDTAEALERIRSNMRWYRLWDEVDESRLSLVLGDLAEERLGLTEERFDALAREVDVVYHNGARVHWLHPYPALRDANVRGTEEVLRLAARHRTVPVHYVSTVGVFDGVREEGVPLKVTDPTGPAEALPSGYLQSKWVAEQLVGIARERGLPVSVYRVDVISGDTRSGACQTRDFVWLSLKGILQSGAVPAGTGGRFHLLPVDYVSAAITTLSRQPETAGGTFHLFNQSSLGLDRCVEYLRAYGYELAEQEWEEWSEKVGGDAGNALRPLLHAFEMMTSDTDGFYPPIDTSETLAALAGTGVECPPLTAELFERYVEFFVQAGHFPPVPSREPAGV</sequence>
<dbReference type="PROSITE" id="PS50075">
    <property type="entry name" value="CARRIER"/>
    <property type="match status" value="1"/>
</dbReference>
<keyword evidence="5" id="KW-0808">Transferase</keyword>
<dbReference type="Gene3D" id="3.40.47.10">
    <property type="match status" value="1"/>
</dbReference>
<dbReference type="CDD" id="cd05235">
    <property type="entry name" value="SDR_e1"/>
    <property type="match status" value="1"/>
</dbReference>
<dbReference type="InterPro" id="IPR018201">
    <property type="entry name" value="Ketoacyl_synth_AS"/>
</dbReference>
<dbReference type="SMART" id="SM00826">
    <property type="entry name" value="PKS_DH"/>
    <property type="match status" value="1"/>
</dbReference>
<evidence type="ECO:0000256" key="9">
    <source>
        <dbReference type="PROSITE-ProRule" id="PRU01363"/>
    </source>
</evidence>
<dbReference type="InterPro" id="IPR050091">
    <property type="entry name" value="PKS_NRPS_Biosynth_Enz"/>
</dbReference>
<dbReference type="Gene3D" id="3.40.50.720">
    <property type="entry name" value="NAD(P)-binding Rossmann-like Domain"/>
    <property type="match status" value="2"/>
</dbReference>
<dbReference type="SMART" id="SM00823">
    <property type="entry name" value="PKS_PP"/>
    <property type="match status" value="1"/>
</dbReference>
<dbReference type="PROSITE" id="PS00012">
    <property type="entry name" value="PHOSPHOPANTETHEINE"/>
    <property type="match status" value="1"/>
</dbReference>
<dbReference type="PROSITE" id="PS52004">
    <property type="entry name" value="KS3_2"/>
    <property type="match status" value="1"/>
</dbReference>
<dbReference type="InterPro" id="IPR009081">
    <property type="entry name" value="PP-bd_ACP"/>
</dbReference>
<dbReference type="Pfam" id="PF22953">
    <property type="entry name" value="SpnB_Rossmann"/>
    <property type="match status" value="1"/>
</dbReference>
<comment type="pathway">
    <text evidence="2">Antibiotic biosynthesis.</text>
</comment>
<dbReference type="Pfam" id="PF08990">
    <property type="entry name" value="Docking"/>
    <property type="match status" value="1"/>
</dbReference>
<evidence type="ECO:0000256" key="8">
    <source>
        <dbReference type="ARBA" id="ARBA00023315"/>
    </source>
</evidence>
<feature type="active site" description="Proton donor; for dehydratase activity" evidence="9">
    <location>
        <position position="1115"/>
    </location>
</feature>
<dbReference type="SUPFAM" id="SSF52151">
    <property type="entry name" value="FabD/lysophospholipase-like"/>
    <property type="match status" value="1"/>
</dbReference>
<dbReference type="Pfam" id="PF08659">
    <property type="entry name" value="KR"/>
    <property type="match status" value="1"/>
</dbReference>
<evidence type="ECO:0000256" key="10">
    <source>
        <dbReference type="SAM" id="MobiDB-lite"/>
    </source>
</evidence>
<evidence type="ECO:0000256" key="7">
    <source>
        <dbReference type="ARBA" id="ARBA00023268"/>
    </source>
</evidence>